<dbReference type="PANTHER" id="PTHR34138:SF1">
    <property type="entry name" value="CELL SHAPE-DETERMINING PROTEIN MREC"/>
    <property type="match status" value="1"/>
</dbReference>
<dbReference type="Gene3D" id="2.40.10.340">
    <property type="entry name" value="Rod shape-determining protein MreC, domain 1"/>
    <property type="match status" value="1"/>
</dbReference>
<keyword evidence="5" id="KW-1133">Transmembrane helix</keyword>
<keyword evidence="8" id="KW-1185">Reference proteome</keyword>
<evidence type="ECO:0000259" key="6">
    <source>
        <dbReference type="Pfam" id="PF04085"/>
    </source>
</evidence>
<organism evidence="7 8">
    <name type="scientific">Aquirufa regiilacus</name>
    <dbReference type="NCBI Taxonomy" id="3024868"/>
    <lineage>
        <taxon>Bacteria</taxon>
        <taxon>Pseudomonadati</taxon>
        <taxon>Bacteroidota</taxon>
        <taxon>Cytophagia</taxon>
        <taxon>Cytophagales</taxon>
        <taxon>Flectobacillaceae</taxon>
        <taxon>Aquirufa</taxon>
    </lineage>
</organism>
<dbReference type="InterPro" id="IPR007221">
    <property type="entry name" value="MreC"/>
</dbReference>
<proteinExistence type="inferred from homology"/>
<evidence type="ECO:0000256" key="4">
    <source>
        <dbReference type="ARBA" id="ARBA00032089"/>
    </source>
</evidence>
<dbReference type="InterPro" id="IPR055342">
    <property type="entry name" value="MreC_beta-barrel_core"/>
</dbReference>
<dbReference type="PANTHER" id="PTHR34138">
    <property type="entry name" value="CELL SHAPE-DETERMINING PROTEIN MREC"/>
    <property type="match status" value="1"/>
</dbReference>
<evidence type="ECO:0000256" key="1">
    <source>
        <dbReference type="ARBA" id="ARBA00009369"/>
    </source>
</evidence>
<accession>A0ABU3TSG6</accession>
<dbReference type="Pfam" id="PF04085">
    <property type="entry name" value="MreC"/>
    <property type="match status" value="1"/>
</dbReference>
<gene>
    <name evidence="7" type="primary">mreC</name>
    <name evidence="7" type="ORF">PQG45_07225</name>
</gene>
<evidence type="ECO:0000256" key="2">
    <source>
        <dbReference type="ARBA" id="ARBA00013855"/>
    </source>
</evidence>
<feature type="transmembrane region" description="Helical" evidence="5">
    <location>
        <begin position="12"/>
        <end position="29"/>
    </location>
</feature>
<name>A0ABU3TSG6_9BACT</name>
<reference evidence="7 8" key="1">
    <citation type="submission" date="2023-09" db="EMBL/GenBank/DDBJ databases">
        <title>Aquirufa genomes.</title>
        <authorList>
            <person name="Pitt A."/>
        </authorList>
    </citation>
    <scope>NUCLEOTIDE SEQUENCE [LARGE SCALE GENOMIC DNA]</scope>
    <source>
        <strain evidence="7 8">LEOWEIH-7C</strain>
    </source>
</reference>
<dbReference type="NCBIfam" id="NF010532">
    <property type="entry name" value="PRK13922.9-3"/>
    <property type="match status" value="1"/>
</dbReference>
<evidence type="ECO:0000256" key="3">
    <source>
        <dbReference type="ARBA" id="ARBA00022960"/>
    </source>
</evidence>
<feature type="domain" description="Rod shape-determining protein MreC beta-barrel core" evidence="6">
    <location>
        <begin position="113"/>
        <end position="261"/>
    </location>
</feature>
<dbReference type="InterPro" id="IPR042177">
    <property type="entry name" value="Cell/Rod_1"/>
</dbReference>
<keyword evidence="3" id="KW-0133">Cell shape</keyword>
<sequence length="279" mass="31456">MIQLFQFLARQRVILLLLLLELVNIWAVFKYNAYQHSLYFNTTNQWAASILATTQEVKTYHQLRIVNGTLAQENAQLRSELLRLKSQQQPLTKFPYYVSEAMLNRYQAVASRVIDQSTRMSQNYLTIDKGRSDGILPGMAVISSTGIVGKVMSCTDNLALVVSVLHTSNSVSAKLKRSGELGYIKWPGYQSEVADMMDVSKYKKVVKGDTVVTSDYNAVFPPNIPIGIVAKVGLEKDDTFHDIKVMLFTQFATLQYVYVIKNRLAGQQAQLETTKPKSE</sequence>
<comment type="similarity">
    <text evidence="1">Belongs to the MreC family.</text>
</comment>
<dbReference type="Gene3D" id="2.40.10.350">
    <property type="entry name" value="Rod shape-determining protein MreC, domain 2"/>
    <property type="match status" value="1"/>
</dbReference>
<dbReference type="EMBL" id="JAVNWW010000002">
    <property type="protein sequence ID" value="MDU0808822.1"/>
    <property type="molecule type" value="Genomic_DNA"/>
</dbReference>
<evidence type="ECO:0000313" key="7">
    <source>
        <dbReference type="EMBL" id="MDU0808822.1"/>
    </source>
</evidence>
<protein>
    <recommendedName>
        <fullName evidence="2">Cell shape-determining protein MreC</fullName>
    </recommendedName>
    <alternativeName>
        <fullName evidence="4">Cell shape protein MreC</fullName>
    </alternativeName>
</protein>
<dbReference type="InterPro" id="IPR042175">
    <property type="entry name" value="Cell/Rod_MreC_2"/>
</dbReference>
<evidence type="ECO:0000313" key="8">
    <source>
        <dbReference type="Proteomes" id="UP001249959"/>
    </source>
</evidence>
<keyword evidence="5" id="KW-0472">Membrane</keyword>
<dbReference type="RefSeq" id="WP_316070565.1">
    <property type="nucleotide sequence ID" value="NZ_JAVNWW010000002.1"/>
</dbReference>
<comment type="caution">
    <text evidence="7">The sequence shown here is derived from an EMBL/GenBank/DDBJ whole genome shotgun (WGS) entry which is preliminary data.</text>
</comment>
<dbReference type="Proteomes" id="UP001249959">
    <property type="component" value="Unassembled WGS sequence"/>
</dbReference>
<evidence type="ECO:0000256" key="5">
    <source>
        <dbReference type="SAM" id="Phobius"/>
    </source>
</evidence>
<keyword evidence="5" id="KW-0812">Transmembrane</keyword>